<dbReference type="InterPro" id="IPR016181">
    <property type="entry name" value="Acyl_CoA_acyltransferase"/>
</dbReference>
<dbReference type="GO" id="GO:0008080">
    <property type="term" value="F:N-acetyltransferase activity"/>
    <property type="evidence" value="ECO:0007669"/>
    <property type="project" value="TreeGrafter"/>
</dbReference>
<dbReference type="GO" id="GO:0009507">
    <property type="term" value="C:chloroplast"/>
    <property type="evidence" value="ECO:0007669"/>
    <property type="project" value="TreeGrafter"/>
</dbReference>
<dbReference type="Pfam" id="PF00583">
    <property type="entry name" value="Acetyltransf_1"/>
    <property type="match status" value="1"/>
</dbReference>
<organism evidence="3 4">
    <name type="scientific">Dendrobium catenatum</name>
    <dbReference type="NCBI Taxonomy" id="906689"/>
    <lineage>
        <taxon>Eukaryota</taxon>
        <taxon>Viridiplantae</taxon>
        <taxon>Streptophyta</taxon>
        <taxon>Embryophyta</taxon>
        <taxon>Tracheophyta</taxon>
        <taxon>Spermatophyta</taxon>
        <taxon>Magnoliopsida</taxon>
        <taxon>Liliopsida</taxon>
        <taxon>Asparagales</taxon>
        <taxon>Orchidaceae</taxon>
        <taxon>Epidendroideae</taxon>
        <taxon>Malaxideae</taxon>
        <taxon>Dendrobiinae</taxon>
        <taxon>Dendrobium</taxon>
    </lineage>
</organism>
<feature type="region of interest" description="Disordered" evidence="1">
    <location>
        <begin position="1"/>
        <end position="28"/>
    </location>
</feature>
<dbReference type="PROSITE" id="PS51186">
    <property type="entry name" value="GNAT"/>
    <property type="match status" value="1"/>
</dbReference>
<dbReference type="SUPFAM" id="SSF55729">
    <property type="entry name" value="Acyl-CoA N-acyltransferases (Nat)"/>
    <property type="match status" value="1"/>
</dbReference>
<sequence>MRTVVPLGLSPSPSPRPSPSSSSSIAANTPIRSAPKSLARVKLFQKCGRGVLPPQSSDTGINSRAGTCRASQAVDLFPSICPEIVVRDARVEDCWEVADTHCSSFFPNYTFPIDLVLRIDRFIALLSGFSVPPGSRRTCLVAVTGASGTDNLYIGSKDFKFGGFDGKFNLSRESVAGILTVDTLADYLPRKGPLRQKRTGIAYISNVAVRNADRRKGIAKLLIAKAEARALSWGCRSIALHCDVNNAAATRLYKSQGFKVIAVPDNSRWPQPKTAPNLQFYFMMKLLTSKVNI</sequence>
<evidence type="ECO:0000259" key="2">
    <source>
        <dbReference type="PROSITE" id="PS51186"/>
    </source>
</evidence>
<dbReference type="OrthoDB" id="249099at2759"/>
<feature type="domain" description="N-acetyltransferase" evidence="2">
    <location>
        <begin position="84"/>
        <end position="288"/>
    </location>
</feature>
<dbReference type="STRING" id="906689.A0A2I0WIN2"/>
<name>A0A2I0WIN2_9ASPA</name>
<dbReference type="CDD" id="cd04301">
    <property type="entry name" value="NAT_SF"/>
    <property type="match status" value="1"/>
</dbReference>
<dbReference type="Gene3D" id="3.40.630.30">
    <property type="match status" value="1"/>
</dbReference>
<reference evidence="3 4" key="1">
    <citation type="journal article" date="2016" name="Sci. Rep.">
        <title>The Dendrobium catenatum Lindl. genome sequence provides insights into polysaccharide synthase, floral development and adaptive evolution.</title>
        <authorList>
            <person name="Zhang G.Q."/>
            <person name="Xu Q."/>
            <person name="Bian C."/>
            <person name="Tsai W.C."/>
            <person name="Yeh C.M."/>
            <person name="Liu K.W."/>
            <person name="Yoshida K."/>
            <person name="Zhang L.S."/>
            <person name="Chang S.B."/>
            <person name="Chen F."/>
            <person name="Shi Y."/>
            <person name="Su Y.Y."/>
            <person name="Zhang Y.Q."/>
            <person name="Chen L.J."/>
            <person name="Yin Y."/>
            <person name="Lin M."/>
            <person name="Huang H."/>
            <person name="Deng H."/>
            <person name="Wang Z.W."/>
            <person name="Zhu S.L."/>
            <person name="Zhao X."/>
            <person name="Deng C."/>
            <person name="Niu S.C."/>
            <person name="Huang J."/>
            <person name="Wang M."/>
            <person name="Liu G.H."/>
            <person name="Yang H.J."/>
            <person name="Xiao X.J."/>
            <person name="Hsiao Y.Y."/>
            <person name="Wu W.L."/>
            <person name="Chen Y.Y."/>
            <person name="Mitsuda N."/>
            <person name="Ohme-Takagi M."/>
            <person name="Luo Y.B."/>
            <person name="Van de Peer Y."/>
            <person name="Liu Z.J."/>
        </authorList>
    </citation>
    <scope>NUCLEOTIDE SEQUENCE [LARGE SCALE GENOMIC DNA]</scope>
    <source>
        <tissue evidence="3">The whole plant</tissue>
    </source>
</reference>
<dbReference type="EMBL" id="KZ502593">
    <property type="protein sequence ID" value="PKU75509.1"/>
    <property type="molecule type" value="Genomic_DNA"/>
</dbReference>
<dbReference type="PANTHER" id="PTHR47443:SF3">
    <property type="entry name" value="GCN5-RELATED N-ACETYLTRANSFERASE 4, CHLOROPLASTIC"/>
    <property type="match status" value="1"/>
</dbReference>
<evidence type="ECO:0000313" key="4">
    <source>
        <dbReference type="Proteomes" id="UP000233837"/>
    </source>
</evidence>
<dbReference type="AlphaFoldDB" id="A0A2I0WIN2"/>
<proteinExistence type="predicted"/>
<evidence type="ECO:0000313" key="3">
    <source>
        <dbReference type="EMBL" id="PKU75509.1"/>
    </source>
</evidence>
<protein>
    <recommendedName>
        <fullName evidence="2">N-acetyltransferase domain-containing protein</fullName>
    </recommendedName>
</protein>
<evidence type="ECO:0000256" key="1">
    <source>
        <dbReference type="SAM" id="MobiDB-lite"/>
    </source>
</evidence>
<dbReference type="InterPro" id="IPR000182">
    <property type="entry name" value="GNAT_dom"/>
</dbReference>
<dbReference type="Proteomes" id="UP000233837">
    <property type="component" value="Unassembled WGS sequence"/>
</dbReference>
<reference evidence="3 4" key="2">
    <citation type="journal article" date="2017" name="Nature">
        <title>The Apostasia genome and the evolution of orchids.</title>
        <authorList>
            <person name="Zhang G.Q."/>
            <person name="Liu K.W."/>
            <person name="Li Z."/>
            <person name="Lohaus R."/>
            <person name="Hsiao Y.Y."/>
            <person name="Niu S.C."/>
            <person name="Wang J.Y."/>
            <person name="Lin Y.C."/>
            <person name="Xu Q."/>
            <person name="Chen L.J."/>
            <person name="Yoshida K."/>
            <person name="Fujiwara S."/>
            <person name="Wang Z.W."/>
            <person name="Zhang Y.Q."/>
            <person name="Mitsuda N."/>
            <person name="Wang M."/>
            <person name="Liu G.H."/>
            <person name="Pecoraro L."/>
            <person name="Huang H.X."/>
            <person name="Xiao X.J."/>
            <person name="Lin M."/>
            <person name="Wu X.Y."/>
            <person name="Wu W.L."/>
            <person name="Chen Y.Y."/>
            <person name="Chang S.B."/>
            <person name="Sakamoto S."/>
            <person name="Ohme-Takagi M."/>
            <person name="Yagi M."/>
            <person name="Zeng S.J."/>
            <person name="Shen C.Y."/>
            <person name="Yeh C.M."/>
            <person name="Luo Y.B."/>
            <person name="Tsai W.C."/>
            <person name="Van de Peer Y."/>
            <person name="Liu Z.J."/>
        </authorList>
    </citation>
    <scope>NUCLEOTIDE SEQUENCE [LARGE SCALE GENOMIC DNA]</scope>
    <source>
        <tissue evidence="3">The whole plant</tissue>
    </source>
</reference>
<keyword evidence="4" id="KW-1185">Reference proteome</keyword>
<accession>A0A2I0WIN2</accession>
<gene>
    <name evidence="3" type="ORF">MA16_Dca011285</name>
</gene>
<dbReference type="PANTHER" id="PTHR47443">
    <property type="entry name" value="ACYL-COA N-ACYLTRANSFERASES (NAT) SUPERFAMILY PROTEIN"/>
    <property type="match status" value="1"/>
</dbReference>